<protein>
    <submittedName>
        <fullName evidence="9">Transporter of the major facilitator superfamily (MFS)</fullName>
    </submittedName>
</protein>
<evidence type="ECO:0000256" key="7">
    <source>
        <dbReference type="SAM" id="Phobius"/>
    </source>
</evidence>
<keyword evidence="6 7" id="KW-0472">Membrane</keyword>
<dbReference type="EMBL" id="UGOD01000001">
    <property type="protein sequence ID" value="STX51010.1"/>
    <property type="molecule type" value="Genomic_DNA"/>
</dbReference>
<evidence type="ECO:0000313" key="10">
    <source>
        <dbReference type="Proteomes" id="UP000254794"/>
    </source>
</evidence>
<dbReference type="InterPro" id="IPR020846">
    <property type="entry name" value="MFS_dom"/>
</dbReference>
<feature type="transmembrane region" description="Helical" evidence="7">
    <location>
        <begin position="276"/>
        <end position="294"/>
    </location>
</feature>
<feature type="transmembrane region" description="Helical" evidence="7">
    <location>
        <begin position="44"/>
        <end position="63"/>
    </location>
</feature>
<keyword evidence="5 7" id="KW-1133">Transmembrane helix</keyword>
<feature type="transmembrane region" description="Helical" evidence="7">
    <location>
        <begin position="300"/>
        <end position="321"/>
    </location>
</feature>
<feature type="transmembrane region" description="Helical" evidence="7">
    <location>
        <begin position="75"/>
        <end position="104"/>
    </location>
</feature>
<feature type="transmembrane region" description="Helical" evidence="7">
    <location>
        <begin position="206"/>
        <end position="229"/>
    </location>
</feature>
<dbReference type="Pfam" id="PF07690">
    <property type="entry name" value="MFS_1"/>
    <property type="match status" value="1"/>
</dbReference>
<evidence type="ECO:0000256" key="2">
    <source>
        <dbReference type="ARBA" id="ARBA00022448"/>
    </source>
</evidence>
<feature type="transmembrane region" description="Helical" evidence="7">
    <location>
        <begin position="241"/>
        <end position="264"/>
    </location>
</feature>
<evidence type="ECO:0000313" key="9">
    <source>
        <dbReference type="EMBL" id="STX51010.1"/>
    </source>
</evidence>
<keyword evidence="3" id="KW-1003">Cell membrane</keyword>
<dbReference type="PANTHER" id="PTHR23517">
    <property type="entry name" value="RESISTANCE PROTEIN MDTM, PUTATIVE-RELATED-RELATED"/>
    <property type="match status" value="1"/>
</dbReference>
<dbReference type="GO" id="GO:0022857">
    <property type="term" value="F:transmembrane transporter activity"/>
    <property type="evidence" value="ECO:0007669"/>
    <property type="project" value="InterPro"/>
</dbReference>
<gene>
    <name evidence="9" type="primary">tetA_2</name>
    <name evidence="9" type="ORF">NCTC13316_01099</name>
</gene>
<evidence type="ECO:0000256" key="1">
    <source>
        <dbReference type="ARBA" id="ARBA00004651"/>
    </source>
</evidence>
<dbReference type="InterPro" id="IPR050171">
    <property type="entry name" value="MFS_Transporters"/>
</dbReference>
<keyword evidence="10" id="KW-1185">Reference proteome</keyword>
<dbReference type="AlphaFoldDB" id="A0A378JLP6"/>
<keyword evidence="2" id="KW-0813">Transport</keyword>
<comment type="subcellular location">
    <subcellularLocation>
        <location evidence="1">Cell membrane</location>
        <topology evidence="1">Multi-pass membrane protein</topology>
    </subcellularLocation>
</comment>
<dbReference type="PROSITE" id="PS50850">
    <property type="entry name" value="MFS"/>
    <property type="match status" value="1"/>
</dbReference>
<dbReference type="Gene3D" id="1.20.1250.20">
    <property type="entry name" value="MFS general substrate transporter like domains"/>
    <property type="match status" value="1"/>
</dbReference>
<dbReference type="RefSeq" id="WP_115330675.1">
    <property type="nucleotide sequence ID" value="NZ_CAAAHP010000001.1"/>
</dbReference>
<dbReference type="OrthoDB" id="5653746at2"/>
<dbReference type="InterPro" id="IPR036259">
    <property type="entry name" value="MFS_trans_sf"/>
</dbReference>
<evidence type="ECO:0000256" key="3">
    <source>
        <dbReference type="ARBA" id="ARBA00022475"/>
    </source>
</evidence>
<evidence type="ECO:0000256" key="6">
    <source>
        <dbReference type="ARBA" id="ARBA00023136"/>
    </source>
</evidence>
<evidence type="ECO:0000259" key="8">
    <source>
        <dbReference type="PROSITE" id="PS50850"/>
    </source>
</evidence>
<feature type="transmembrane region" description="Helical" evidence="7">
    <location>
        <begin position="139"/>
        <end position="158"/>
    </location>
</feature>
<proteinExistence type="predicted"/>
<feature type="transmembrane region" description="Helical" evidence="7">
    <location>
        <begin position="365"/>
        <end position="383"/>
    </location>
</feature>
<accession>A0A378JLP6</accession>
<reference evidence="9 10" key="1">
    <citation type="submission" date="2018-06" db="EMBL/GenBank/DDBJ databases">
        <authorList>
            <consortium name="Pathogen Informatics"/>
            <person name="Doyle S."/>
        </authorList>
    </citation>
    <scope>NUCLEOTIDE SEQUENCE [LARGE SCALE GENOMIC DNA]</scope>
    <source>
        <strain evidence="9 10">NCTC13316</strain>
    </source>
</reference>
<dbReference type="InterPro" id="IPR011701">
    <property type="entry name" value="MFS"/>
</dbReference>
<evidence type="ECO:0000256" key="5">
    <source>
        <dbReference type="ARBA" id="ARBA00022989"/>
    </source>
</evidence>
<keyword evidence="4 7" id="KW-0812">Transmembrane</keyword>
<feature type="domain" description="Major facilitator superfamily (MFS) profile" evidence="8">
    <location>
        <begin position="1"/>
        <end position="388"/>
    </location>
</feature>
<dbReference type="SUPFAM" id="SSF103473">
    <property type="entry name" value="MFS general substrate transporter"/>
    <property type="match status" value="1"/>
</dbReference>
<feature type="transmembrane region" description="Helical" evidence="7">
    <location>
        <begin position="164"/>
        <end position="186"/>
    </location>
</feature>
<name>A0A378JLP6_9GAMM</name>
<dbReference type="Proteomes" id="UP000254794">
    <property type="component" value="Unassembled WGS sequence"/>
</dbReference>
<evidence type="ECO:0000256" key="4">
    <source>
        <dbReference type="ARBA" id="ARBA00022692"/>
    </source>
</evidence>
<organism evidence="9 10">
    <name type="scientific">Legionella busanensis</name>
    <dbReference type="NCBI Taxonomy" id="190655"/>
    <lineage>
        <taxon>Bacteria</taxon>
        <taxon>Pseudomonadati</taxon>
        <taxon>Pseudomonadota</taxon>
        <taxon>Gammaproteobacteria</taxon>
        <taxon>Legionellales</taxon>
        <taxon>Legionellaceae</taxon>
        <taxon>Legionella</taxon>
    </lineage>
</organism>
<dbReference type="GO" id="GO:0005886">
    <property type="term" value="C:plasma membrane"/>
    <property type="evidence" value="ECO:0007669"/>
    <property type="project" value="UniProtKB-SubCell"/>
</dbReference>
<feature type="transmembrane region" description="Helical" evidence="7">
    <location>
        <begin position="342"/>
        <end position="359"/>
    </location>
</feature>
<sequence>MNSLLLVVFLISMGSGIINPLMGPLIFSDQGFFLTSSFELKMQAYVLLMGIYAFGNIIGNLVWGVISDKIGGKKAIIGALIGSIIAYILFFISLFSIIFFLFFIGRLVDGLMAGRRTVALSMVSLASRDKLKSFRYFEIANALGLFFGPILCGVLVNFSGQVPLYYYSLPLLIMLIGVVVNIFLILNSNIEKSKSTSKEKFKQTFFTLPLITCYIAFFILQLAWYLYFLAITPYIIIRWKFTPLGVGLFFSLLVFIYIATLLFILPAIKKIMGERLVSIISLVMGGLGMILTGLGTNYYYLFLIFNIGIVMAIACNTPIYMTKIVSLKKDHEQGKTIGIQNSIIGFAWLFAAFIIGYLASSITKLPYLLSGILLMFISLAQALNKEAN</sequence>